<protein>
    <submittedName>
        <fullName evidence="2">Uncharacterized protein</fullName>
    </submittedName>
</protein>
<organism evidence="2">
    <name type="scientific">uncultured Solirubrobacteraceae bacterium</name>
    <dbReference type="NCBI Taxonomy" id="1162706"/>
    <lineage>
        <taxon>Bacteria</taxon>
        <taxon>Bacillati</taxon>
        <taxon>Actinomycetota</taxon>
        <taxon>Thermoleophilia</taxon>
        <taxon>Solirubrobacterales</taxon>
        <taxon>Solirubrobacteraceae</taxon>
        <taxon>environmental samples</taxon>
    </lineage>
</organism>
<accession>A0A6J4SIB2</accession>
<dbReference type="EMBL" id="CADCVO010000301">
    <property type="protein sequence ID" value="CAA9494260.1"/>
    <property type="molecule type" value="Genomic_DNA"/>
</dbReference>
<proteinExistence type="predicted"/>
<feature type="non-terminal residue" evidence="2">
    <location>
        <position position="43"/>
    </location>
</feature>
<gene>
    <name evidence="2" type="ORF">AVDCRST_MAG13-1910</name>
</gene>
<feature type="non-terminal residue" evidence="2">
    <location>
        <position position="1"/>
    </location>
</feature>
<evidence type="ECO:0000313" key="2">
    <source>
        <dbReference type="EMBL" id="CAA9494260.1"/>
    </source>
</evidence>
<name>A0A6J4SIB2_9ACTN</name>
<dbReference type="AlphaFoldDB" id="A0A6J4SIB2"/>
<feature type="region of interest" description="Disordered" evidence="1">
    <location>
        <begin position="1"/>
        <end position="43"/>
    </location>
</feature>
<reference evidence="2" key="1">
    <citation type="submission" date="2020-02" db="EMBL/GenBank/DDBJ databases">
        <authorList>
            <person name="Meier V. D."/>
        </authorList>
    </citation>
    <scope>NUCLEOTIDE SEQUENCE</scope>
    <source>
        <strain evidence="2">AVDCRST_MAG13</strain>
    </source>
</reference>
<evidence type="ECO:0000256" key="1">
    <source>
        <dbReference type="SAM" id="MobiDB-lite"/>
    </source>
</evidence>
<feature type="compositionally biased region" description="Low complexity" evidence="1">
    <location>
        <begin position="1"/>
        <end position="23"/>
    </location>
</feature>
<sequence>ASWPATASSSSASPCPRPWRCSPGWRATAPRSSWPRRCAGRAR</sequence>